<dbReference type="InterPro" id="IPR006311">
    <property type="entry name" value="TAT_signal"/>
</dbReference>
<dbReference type="Proteomes" id="UP001234585">
    <property type="component" value="Plasmid unnamed1"/>
</dbReference>
<dbReference type="PANTHER" id="PTHR30024:SF2">
    <property type="entry name" value="ABC TRANSPORTER SUBSTRATE-BINDING PROTEIN"/>
    <property type="match status" value="1"/>
</dbReference>
<dbReference type="Gene3D" id="3.40.190.10">
    <property type="entry name" value="Periplasmic binding protein-like II"/>
    <property type="match status" value="2"/>
</dbReference>
<name>A0AA50HJ70_9HYPH</name>
<evidence type="ECO:0000313" key="2">
    <source>
        <dbReference type="Proteomes" id="UP001234585"/>
    </source>
</evidence>
<dbReference type="RefSeq" id="WP_160872382.1">
    <property type="nucleotide sequence ID" value="NZ_CP132303.1"/>
</dbReference>
<sequence>MLITRRQGLGLLAGAAATLSLPSISRAQQAAKTVIGVQNGLPYLNFIVAEKLGLFEKHAGELGVKSDFEITRLGGPTAITEAILSGNVQIAALGIQPLLIGWEKTLNNYKMGGISGYWKGSYTIYANDPAIKSIADIRPTDKIAVPGPTSSQAVILRRAAEKIFGPGNANKFDEQLVTLPHPDAVAALSTGNTVQVYFALSPFTEILAKAPNVHVIGKSADYNPPGLTNGVTAGLSNFVSENPVVIKAFLAALGEANAFIPANIEKTAEIYFAAEPSKLADDEKVEIIRNNANEYTTTPNGVIDTANFISKLGQLKTVPAKWQDVFFAPINEGEGS</sequence>
<evidence type="ECO:0000313" key="1">
    <source>
        <dbReference type="EMBL" id="WLS00018.1"/>
    </source>
</evidence>
<protein>
    <submittedName>
        <fullName evidence="1">ABC transporter substrate-binding protein</fullName>
    </submittedName>
</protein>
<proteinExistence type="predicted"/>
<keyword evidence="2" id="KW-1185">Reference proteome</keyword>
<keyword evidence="1" id="KW-0614">Plasmid</keyword>
<gene>
    <name evidence="1" type="ORF">Q9313_18200</name>
</gene>
<reference evidence="1 2" key="1">
    <citation type="submission" date="2023-08" db="EMBL/GenBank/DDBJ databases">
        <title>Pathogen: clinical or host-associated sample.</title>
        <authorList>
            <person name="Hergert J."/>
            <person name="Casey R."/>
            <person name="Wagner J."/>
            <person name="Young E.L."/>
            <person name="Oakeson K.F."/>
        </authorList>
    </citation>
    <scope>NUCLEOTIDE SEQUENCE [LARGE SCALE GENOMIC DNA]</scope>
    <source>
        <strain evidence="1 2">1760953</strain>
        <plasmid evidence="1 2">unnamed1</plasmid>
    </source>
</reference>
<dbReference type="PANTHER" id="PTHR30024">
    <property type="entry name" value="ALIPHATIC SULFONATES-BINDING PROTEIN-RELATED"/>
    <property type="match status" value="1"/>
</dbReference>
<organism evidence="1 2">
    <name type="scientific">Shinella sumterensis</name>
    <dbReference type="NCBI Taxonomy" id="1967501"/>
    <lineage>
        <taxon>Bacteria</taxon>
        <taxon>Pseudomonadati</taxon>
        <taxon>Pseudomonadota</taxon>
        <taxon>Alphaproteobacteria</taxon>
        <taxon>Hyphomicrobiales</taxon>
        <taxon>Rhizobiaceae</taxon>
        <taxon>Shinella</taxon>
    </lineage>
</organism>
<geneLocation type="plasmid" evidence="1 2">
    <name>unnamed1</name>
</geneLocation>
<dbReference type="PROSITE" id="PS51318">
    <property type="entry name" value="TAT"/>
    <property type="match status" value="1"/>
</dbReference>
<accession>A0AA50HJ70</accession>
<dbReference type="EMBL" id="CP132303">
    <property type="protein sequence ID" value="WLS00018.1"/>
    <property type="molecule type" value="Genomic_DNA"/>
</dbReference>
<dbReference type="SUPFAM" id="SSF53850">
    <property type="entry name" value="Periplasmic binding protein-like II"/>
    <property type="match status" value="1"/>
</dbReference>
<dbReference type="AlphaFoldDB" id="A0AA50HJ70"/>